<dbReference type="Proteomes" id="UP000077961">
    <property type="component" value="Unassembled WGS sequence"/>
</dbReference>
<dbReference type="InterPro" id="IPR029787">
    <property type="entry name" value="Nucleotide_cyclase"/>
</dbReference>
<evidence type="ECO:0000313" key="1">
    <source>
        <dbReference type="EMBL" id="OAJ60778.1"/>
    </source>
</evidence>
<dbReference type="SUPFAM" id="SSF55073">
    <property type="entry name" value="Nucleotide cyclase"/>
    <property type="match status" value="1"/>
</dbReference>
<evidence type="ECO:0000313" key="3">
    <source>
        <dbReference type="Proteomes" id="UP000077961"/>
    </source>
</evidence>
<gene>
    <name evidence="1" type="ORF">A6V36_03030</name>
    <name evidence="2" type="ORF">A6V37_02230</name>
</gene>
<evidence type="ECO:0000313" key="2">
    <source>
        <dbReference type="EMBL" id="OAJ64335.1"/>
    </source>
</evidence>
<dbReference type="Proteomes" id="UP000078116">
    <property type="component" value="Unassembled WGS sequence"/>
</dbReference>
<dbReference type="Gene3D" id="3.30.70.1230">
    <property type="entry name" value="Nucleotide cyclase"/>
    <property type="match status" value="1"/>
</dbReference>
<protein>
    <recommendedName>
        <fullName evidence="5">Guanylate cyclase domain-containing protein</fullName>
    </recommendedName>
</protein>
<reference evidence="3 4" key="1">
    <citation type="submission" date="2016-04" db="EMBL/GenBank/DDBJ databases">
        <title>Reclassification of Paraburkholderia panaciterrae (Farh et al. 2015) Dobritsa &amp; Samadpour 2016 as a later homotypic synonym of Paraburkholderia ginsengiterrae (Farh et al. 2015) Dobritsa &amp; Samadpour 2016.</title>
        <authorList>
            <person name="Dobritsa A.P."/>
            <person name="Kutumbaka K."/>
            <person name="Samadpour M."/>
        </authorList>
    </citation>
    <scope>NUCLEOTIDE SEQUENCE [LARGE SCALE GENOMIC DNA]</scope>
    <source>
        <strain evidence="2 4">DCY85</strain>
        <strain evidence="1 3">DCY85-1</strain>
    </source>
</reference>
<dbReference type="STRING" id="1462993.A6V36_03030"/>
<sequence>MLTSTQERQVSDAVERGLNRAEATWKSVGRQVVLAKSQPVFDHALEEARSKPSSIPGHPWVSGDRPTVDEFVALVVDMRNSSEHLKSRRASAKIEYGFQRVYYETSALLPAVSVTCAFNEGVVTEYLGDGALILFRVDPEDRVETIRQAYRAAKHCVGQSRDIVNRHLQARFDLPEIHIGAGLSMSKALISLVGDDQDAQPKAIGECVWEATKLSGGTNTVHVSESVRSGWPSSKGGLLSFIKTRVKSVDGYRVASK</sequence>
<organism evidence="2 4">
    <name type="scientific">Paraburkholderia ginsengiterrae</name>
    <dbReference type="NCBI Taxonomy" id="1462993"/>
    <lineage>
        <taxon>Bacteria</taxon>
        <taxon>Pseudomonadati</taxon>
        <taxon>Pseudomonadota</taxon>
        <taxon>Betaproteobacteria</taxon>
        <taxon>Burkholderiales</taxon>
        <taxon>Burkholderiaceae</taxon>
        <taxon>Paraburkholderia</taxon>
    </lineage>
</organism>
<accession>A0A1A9NDW2</accession>
<comment type="caution">
    <text evidence="2">The sequence shown here is derived from an EMBL/GenBank/DDBJ whole genome shotgun (WGS) entry which is preliminary data.</text>
</comment>
<dbReference type="EMBL" id="LXJZ01000101">
    <property type="protein sequence ID" value="OAJ60778.1"/>
    <property type="molecule type" value="Genomic_DNA"/>
</dbReference>
<dbReference type="EMBL" id="LXKA01000110">
    <property type="protein sequence ID" value="OAJ64335.1"/>
    <property type="molecule type" value="Genomic_DNA"/>
</dbReference>
<dbReference type="AlphaFoldDB" id="A0A1A9NDW2"/>
<evidence type="ECO:0008006" key="5">
    <source>
        <dbReference type="Google" id="ProtNLM"/>
    </source>
</evidence>
<proteinExistence type="predicted"/>
<name>A0A1A9NDW2_9BURK</name>
<evidence type="ECO:0000313" key="4">
    <source>
        <dbReference type="Proteomes" id="UP000078116"/>
    </source>
</evidence>
<keyword evidence="3" id="KW-1185">Reference proteome</keyword>